<dbReference type="GO" id="GO:0002102">
    <property type="term" value="C:podosome"/>
    <property type="evidence" value="ECO:0007669"/>
    <property type="project" value="TreeGrafter"/>
</dbReference>
<protein>
    <submittedName>
        <fullName evidence="9">Bridging integrator 2a</fullName>
    </submittedName>
</protein>
<evidence type="ECO:0000259" key="8">
    <source>
        <dbReference type="PROSITE" id="PS51021"/>
    </source>
</evidence>
<dbReference type="InterPro" id="IPR003005">
    <property type="entry name" value="Amphiphysin"/>
</dbReference>
<evidence type="ECO:0000256" key="7">
    <source>
        <dbReference type="SAM" id="MobiDB-lite"/>
    </source>
</evidence>
<dbReference type="FunFam" id="1.20.1270.60:FF:000013">
    <property type="entry name" value="Amphiphysin isoform 2"/>
    <property type="match status" value="1"/>
</dbReference>
<dbReference type="STRING" id="1676925.ENSPKIP00000035779"/>
<evidence type="ECO:0000256" key="4">
    <source>
        <dbReference type="ARBA" id="ARBA00022490"/>
    </source>
</evidence>
<dbReference type="AlphaFoldDB" id="A0A3B3SYR3"/>
<evidence type="ECO:0000313" key="10">
    <source>
        <dbReference type="Proteomes" id="UP000261540"/>
    </source>
</evidence>
<evidence type="ECO:0000256" key="6">
    <source>
        <dbReference type="ARBA" id="ARBA00023136"/>
    </source>
</evidence>
<dbReference type="InterPro" id="IPR004148">
    <property type="entry name" value="BAR_dom"/>
</dbReference>
<name>A0A3B3SYR3_9TELE</name>
<feature type="region of interest" description="Disordered" evidence="7">
    <location>
        <begin position="1"/>
        <end position="45"/>
    </location>
</feature>
<dbReference type="GO" id="GO:0097320">
    <property type="term" value="P:plasma membrane tubulation"/>
    <property type="evidence" value="ECO:0007669"/>
    <property type="project" value="TreeGrafter"/>
</dbReference>
<feature type="compositionally biased region" description="Basic and acidic residues" evidence="7">
    <location>
        <begin position="412"/>
        <end position="421"/>
    </location>
</feature>
<dbReference type="GO" id="GO:0005737">
    <property type="term" value="C:cytoplasm"/>
    <property type="evidence" value="ECO:0007669"/>
    <property type="project" value="UniProtKB-SubCell"/>
</dbReference>
<dbReference type="GO" id="GO:0071800">
    <property type="term" value="P:podosome assembly"/>
    <property type="evidence" value="ECO:0007669"/>
    <property type="project" value="TreeGrafter"/>
</dbReference>
<dbReference type="GO" id="GO:0006911">
    <property type="term" value="P:phagocytosis, engulfment"/>
    <property type="evidence" value="ECO:0007669"/>
    <property type="project" value="TreeGrafter"/>
</dbReference>
<accession>A0A3B3SYR3</accession>
<organism evidence="9 10">
    <name type="scientific">Paramormyrops kingsleyae</name>
    <dbReference type="NCBI Taxonomy" id="1676925"/>
    <lineage>
        <taxon>Eukaryota</taxon>
        <taxon>Metazoa</taxon>
        <taxon>Chordata</taxon>
        <taxon>Craniata</taxon>
        <taxon>Vertebrata</taxon>
        <taxon>Euteleostomi</taxon>
        <taxon>Actinopterygii</taxon>
        <taxon>Neopterygii</taxon>
        <taxon>Teleostei</taxon>
        <taxon>Osteoglossocephala</taxon>
        <taxon>Osteoglossomorpha</taxon>
        <taxon>Osteoglossiformes</taxon>
        <taxon>Mormyridae</taxon>
        <taxon>Paramormyrops</taxon>
    </lineage>
</organism>
<evidence type="ECO:0000256" key="5">
    <source>
        <dbReference type="ARBA" id="ARBA00023054"/>
    </source>
</evidence>
<reference evidence="9" key="1">
    <citation type="submission" date="2025-08" db="UniProtKB">
        <authorList>
            <consortium name="Ensembl"/>
        </authorList>
    </citation>
    <scope>IDENTIFICATION</scope>
</reference>
<keyword evidence="10" id="KW-1185">Reference proteome</keyword>
<feature type="compositionally biased region" description="Polar residues" evidence="7">
    <location>
        <begin position="355"/>
        <end position="368"/>
    </location>
</feature>
<dbReference type="Pfam" id="PF03114">
    <property type="entry name" value="BAR"/>
    <property type="match status" value="1"/>
</dbReference>
<feature type="region of interest" description="Disordered" evidence="7">
    <location>
        <begin position="312"/>
        <end position="469"/>
    </location>
</feature>
<keyword evidence="3" id="KW-0728">SH3 domain</keyword>
<dbReference type="GeneTree" id="ENSGT00950000182882"/>
<dbReference type="OrthoDB" id="446293at2759"/>
<evidence type="ECO:0000256" key="1">
    <source>
        <dbReference type="ARBA" id="ARBA00004308"/>
    </source>
</evidence>
<feature type="compositionally biased region" description="Acidic residues" evidence="7">
    <location>
        <begin position="20"/>
        <end position="29"/>
    </location>
</feature>
<dbReference type="Ensembl" id="ENSPKIT00000016716.1">
    <property type="protein sequence ID" value="ENSPKIP00000035779.1"/>
    <property type="gene ID" value="ENSPKIG00000014588.1"/>
</dbReference>
<dbReference type="PANTHER" id="PTHR46514">
    <property type="entry name" value="AMPHIPHYSIN"/>
    <property type="match status" value="1"/>
</dbReference>
<dbReference type="SUPFAM" id="SSF103657">
    <property type="entry name" value="BAR/IMD domain-like"/>
    <property type="match status" value="1"/>
</dbReference>
<comment type="subcellular location">
    <subcellularLocation>
        <location evidence="2">Cytoplasm</location>
    </subcellularLocation>
    <subcellularLocation>
        <location evidence="1">Endomembrane system</location>
    </subcellularLocation>
</comment>
<dbReference type="SMART" id="SM00721">
    <property type="entry name" value="BAR"/>
    <property type="match status" value="1"/>
</dbReference>
<dbReference type="GO" id="GO:0005543">
    <property type="term" value="F:phospholipid binding"/>
    <property type="evidence" value="ECO:0007669"/>
    <property type="project" value="TreeGrafter"/>
</dbReference>
<reference evidence="9" key="2">
    <citation type="submission" date="2025-09" db="UniProtKB">
        <authorList>
            <consortium name="Ensembl"/>
        </authorList>
    </citation>
    <scope>IDENTIFICATION</scope>
</reference>
<evidence type="ECO:0000256" key="3">
    <source>
        <dbReference type="ARBA" id="ARBA00022443"/>
    </source>
</evidence>
<proteinExistence type="predicted"/>
<keyword evidence="5" id="KW-0175">Coiled coil</keyword>
<feature type="compositionally biased region" description="Polar residues" evidence="7">
    <location>
        <begin position="323"/>
        <end position="340"/>
    </location>
</feature>
<dbReference type="PRINTS" id="PR01251">
    <property type="entry name" value="AMPHIPHYSIN"/>
</dbReference>
<dbReference type="Proteomes" id="UP000261540">
    <property type="component" value="Unplaced"/>
</dbReference>
<feature type="compositionally biased region" description="Polar residues" evidence="7">
    <location>
        <begin position="1"/>
        <end position="10"/>
    </location>
</feature>
<dbReference type="GO" id="GO:0012505">
    <property type="term" value="C:endomembrane system"/>
    <property type="evidence" value="ECO:0007669"/>
    <property type="project" value="UniProtKB-SubCell"/>
</dbReference>
<keyword evidence="6" id="KW-0472">Membrane</keyword>
<feature type="domain" description="BAR" evidence="8">
    <location>
        <begin position="59"/>
        <end position="282"/>
    </location>
</feature>
<sequence length="469" mass="52863">MEEAQNTAQARQDIKPKEKEDEEDEEEAAESMATTGSPGSAGVFAKRLQRQFSRAQEKVLQKLGKSEETKDKHFDLCCQNLNKQQTDGNRLSKDLKAYYSSVKVMRETSKQLSQTLMGIYSSDFEREEDLSLVMAKEERLWSNFEEKLADGSIRIMDNYMNQFPEIKEKVAKRGRKLVDFDSSRHHLDVLCNSKKKDEAKIAKAEEELSFAGEIFDDINTKLREELTALYQSRNGCYIEVFQNISSLRDIFYHEMCTLNHEVFSVMKSLEAQYPDEVSTIRALQCSGSKKRRSRVLSPIKTTFPALTRKFSFRQNERDKDSDLANSKGANSALDLQSNTPPMAPRTLRTEEGAQSECTDSELNFTSGNEMCEENSEPNKTANKGSGENVDMEEEGEHSNEKKNGLPKPNHSHTVDESEKLSENGFLKSPGDPDPTEKEEGPNPDCPTSDKDDSDADSADRSEAGNTTGL</sequence>
<evidence type="ECO:0000313" key="9">
    <source>
        <dbReference type="Ensembl" id="ENSPKIP00000035779.1"/>
    </source>
</evidence>
<dbReference type="InterPro" id="IPR027267">
    <property type="entry name" value="AH/BAR_dom_sf"/>
</dbReference>
<dbReference type="GO" id="GO:0001891">
    <property type="term" value="C:phagocytic cup"/>
    <property type="evidence" value="ECO:0007669"/>
    <property type="project" value="TreeGrafter"/>
</dbReference>
<evidence type="ECO:0000256" key="2">
    <source>
        <dbReference type="ARBA" id="ARBA00004496"/>
    </source>
</evidence>
<dbReference type="Gene3D" id="1.20.1270.60">
    <property type="entry name" value="Arfaptin homology (AH) domain/BAR domain"/>
    <property type="match status" value="1"/>
</dbReference>
<keyword evidence="4" id="KW-0963">Cytoplasm</keyword>
<dbReference type="PANTHER" id="PTHR46514:SF1">
    <property type="entry name" value="BRIDGING INTEGRATOR 2"/>
    <property type="match status" value="1"/>
</dbReference>
<dbReference type="PROSITE" id="PS51021">
    <property type="entry name" value="BAR"/>
    <property type="match status" value="1"/>
</dbReference>